<feature type="coiled-coil region" evidence="1">
    <location>
        <begin position="436"/>
        <end position="463"/>
    </location>
</feature>
<feature type="region of interest" description="Disordered" evidence="2">
    <location>
        <begin position="1"/>
        <end position="26"/>
    </location>
</feature>
<name>A0ABR1LX95_9PEZI</name>
<feature type="compositionally biased region" description="Basic residues" evidence="2">
    <location>
        <begin position="174"/>
        <end position="185"/>
    </location>
</feature>
<feature type="compositionally biased region" description="Basic and acidic residues" evidence="2">
    <location>
        <begin position="186"/>
        <end position="219"/>
    </location>
</feature>
<feature type="compositionally biased region" description="Basic residues" evidence="2">
    <location>
        <begin position="364"/>
        <end position="402"/>
    </location>
</feature>
<organism evidence="4 5">
    <name type="scientific">Phyllosticta citribraziliensis</name>
    <dbReference type="NCBI Taxonomy" id="989973"/>
    <lineage>
        <taxon>Eukaryota</taxon>
        <taxon>Fungi</taxon>
        <taxon>Dikarya</taxon>
        <taxon>Ascomycota</taxon>
        <taxon>Pezizomycotina</taxon>
        <taxon>Dothideomycetes</taxon>
        <taxon>Dothideomycetes incertae sedis</taxon>
        <taxon>Botryosphaeriales</taxon>
        <taxon>Phyllostictaceae</taxon>
        <taxon>Phyllosticta</taxon>
    </lineage>
</organism>
<gene>
    <name evidence="4" type="ORF">J3D65DRAFT_619847</name>
</gene>
<dbReference type="InterPro" id="IPR058348">
    <property type="entry name" value="DUF8035"/>
</dbReference>
<comment type="caution">
    <text evidence="4">The sequence shown here is derived from an EMBL/GenBank/DDBJ whole genome shotgun (WGS) entry which is preliminary data.</text>
</comment>
<reference evidence="4 5" key="1">
    <citation type="submission" date="2024-04" db="EMBL/GenBank/DDBJ databases">
        <title>Phyllosticta paracitricarpa is synonymous to the EU quarantine fungus P. citricarpa based on phylogenomic analyses.</title>
        <authorList>
            <consortium name="Lawrence Berkeley National Laboratory"/>
            <person name="Van ingen-buijs V.A."/>
            <person name="Van westerhoven A.C."/>
            <person name="Haridas S."/>
            <person name="Skiadas P."/>
            <person name="Martin F."/>
            <person name="Groenewald J.Z."/>
            <person name="Crous P.W."/>
            <person name="Seidl M.F."/>
        </authorList>
    </citation>
    <scope>NUCLEOTIDE SEQUENCE [LARGE SCALE GENOMIC DNA]</scope>
    <source>
        <strain evidence="4 5">CPC 17464</strain>
    </source>
</reference>
<keyword evidence="1" id="KW-0175">Coiled coil</keyword>
<accession>A0ABR1LX95</accession>
<evidence type="ECO:0000313" key="5">
    <source>
        <dbReference type="Proteomes" id="UP001360953"/>
    </source>
</evidence>
<dbReference type="GeneID" id="92032706"/>
<feature type="compositionally biased region" description="Low complexity" evidence="2">
    <location>
        <begin position="240"/>
        <end position="249"/>
    </location>
</feature>
<protein>
    <recommendedName>
        <fullName evidence="3">DUF8035 domain-containing protein</fullName>
    </recommendedName>
</protein>
<feature type="compositionally biased region" description="Basic and acidic residues" evidence="2">
    <location>
        <begin position="78"/>
        <end position="100"/>
    </location>
</feature>
<feature type="domain" description="DUF8035" evidence="3">
    <location>
        <begin position="263"/>
        <end position="315"/>
    </location>
</feature>
<proteinExistence type="predicted"/>
<dbReference type="RefSeq" id="XP_066657067.1">
    <property type="nucleotide sequence ID" value="XM_066799800.1"/>
</dbReference>
<feature type="region of interest" description="Disordered" evidence="2">
    <location>
        <begin position="78"/>
        <end position="269"/>
    </location>
</feature>
<dbReference type="Pfam" id="PF26118">
    <property type="entry name" value="DUF8035"/>
    <property type="match status" value="1"/>
</dbReference>
<sequence length="517" mass="61319">MPPGFRSSTSALDRFDDFDPPPRPVRWDREKFERVRSRGPPYDEREVFRYEERVPAPAKSVTVEERVPPSRFEERRLYEDDVYIDRRPGHRPDFLDRDEPSPEELASRALAPYRRRTVREVSPPARSSRPPMIRRQSSLDTFDRPPVHHHHYYPDEEREREWRPPTGVDIPLPIRRRSRSHRRRSPPPDRYREEEFEEIRHKDAEPDFKEDYREVEIRREKSKVRKPRSERSSRSKHRAPSSTSSSTSSFEEITEEAPPLPGKRGKTRMPKRLVHRKAIVELGYPFEEEDDFLIVKRALEKPQIDEIIKISETYRIEDKDKVTTYRYDKEEVVEAPPPPPSVHDPPPPTIIEAPPPPPSVHSSHASHHTHRSHRSHHTHKSHHTHHSHHSPSHHSPSHHTHTVRSVSPPREIIEERIEEVRPGPLVVVPEHRHRSDREIREEIRELERERRALQLEREARDLRITEVEYPVTEYEVVEERPARNVIRVDKDHKVVRSRTRSRPPNPKLVAAMMSTLT</sequence>
<evidence type="ECO:0000256" key="2">
    <source>
        <dbReference type="SAM" id="MobiDB-lite"/>
    </source>
</evidence>
<dbReference type="EMBL" id="JBBPEH010000004">
    <property type="protein sequence ID" value="KAK7539796.1"/>
    <property type="molecule type" value="Genomic_DNA"/>
</dbReference>
<feature type="compositionally biased region" description="Pro residues" evidence="2">
    <location>
        <begin position="335"/>
        <end position="359"/>
    </location>
</feature>
<feature type="region of interest" description="Disordered" evidence="2">
    <location>
        <begin position="327"/>
        <end position="406"/>
    </location>
</feature>
<dbReference type="Proteomes" id="UP001360953">
    <property type="component" value="Unassembled WGS sequence"/>
</dbReference>
<keyword evidence="5" id="KW-1185">Reference proteome</keyword>
<evidence type="ECO:0000256" key="1">
    <source>
        <dbReference type="SAM" id="Coils"/>
    </source>
</evidence>
<evidence type="ECO:0000313" key="4">
    <source>
        <dbReference type="EMBL" id="KAK7539796.1"/>
    </source>
</evidence>
<feature type="compositionally biased region" description="Polar residues" evidence="2">
    <location>
        <begin position="1"/>
        <end position="11"/>
    </location>
</feature>
<evidence type="ECO:0000259" key="3">
    <source>
        <dbReference type="Pfam" id="PF26118"/>
    </source>
</evidence>
<feature type="compositionally biased region" description="Basic and acidic residues" evidence="2">
    <location>
        <begin position="141"/>
        <end position="163"/>
    </location>
</feature>